<dbReference type="PANTHER" id="PTHR40465">
    <property type="entry name" value="CHROMOSOME 1, WHOLE GENOME SHOTGUN SEQUENCE"/>
    <property type="match status" value="1"/>
</dbReference>
<feature type="transmembrane region" description="Helical" evidence="2">
    <location>
        <begin position="126"/>
        <end position="145"/>
    </location>
</feature>
<evidence type="ECO:0000313" key="3">
    <source>
        <dbReference type="EMBL" id="TFY53704.1"/>
    </source>
</evidence>
<keyword evidence="2" id="KW-0812">Transmembrane</keyword>
<gene>
    <name evidence="3" type="ORF">EVJ58_g9303</name>
</gene>
<dbReference type="PANTHER" id="PTHR40465:SF1">
    <property type="entry name" value="DUF6534 DOMAIN-CONTAINING PROTEIN"/>
    <property type="match status" value="1"/>
</dbReference>
<reference evidence="3 4" key="1">
    <citation type="submission" date="2019-01" db="EMBL/GenBank/DDBJ databases">
        <title>Genome sequencing of the rare red list fungi Fomitopsis rosea.</title>
        <authorList>
            <person name="Buettner E."/>
            <person name="Kellner H."/>
        </authorList>
    </citation>
    <scope>NUCLEOTIDE SEQUENCE [LARGE SCALE GENOMIC DNA]</scope>
    <source>
        <strain evidence="3 4">DSM 105464</strain>
    </source>
</reference>
<keyword evidence="2" id="KW-0472">Membrane</keyword>
<feature type="transmembrane region" description="Helical" evidence="2">
    <location>
        <begin position="165"/>
        <end position="189"/>
    </location>
</feature>
<evidence type="ECO:0000256" key="1">
    <source>
        <dbReference type="SAM" id="MobiDB-lite"/>
    </source>
</evidence>
<evidence type="ECO:0000313" key="4">
    <source>
        <dbReference type="Proteomes" id="UP000298390"/>
    </source>
</evidence>
<feature type="transmembrane region" description="Helical" evidence="2">
    <location>
        <begin position="17"/>
        <end position="36"/>
    </location>
</feature>
<accession>A0A4Y9XTW1</accession>
<evidence type="ECO:0008006" key="5">
    <source>
        <dbReference type="Google" id="ProtNLM"/>
    </source>
</evidence>
<dbReference type="Proteomes" id="UP000298390">
    <property type="component" value="Unassembled WGS sequence"/>
</dbReference>
<keyword evidence="2" id="KW-1133">Transmembrane helix</keyword>
<feature type="transmembrane region" description="Helical" evidence="2">
    <location>
        <begin position="57"/>
        <end position="77"/>
    </location>
</feature>
<sequence length="351" mass="39007">MVDSSGVAADELLVREYYAPVFLGTMFSTFLYGVNLNQFVSYLGYRGYDAWLTQSMVAILFTMVTIQECFSLYSIWFFSVQNFGNYEALSIQCWATTASLGVVMSIISIVVQQYFTWRVKIFSQSWILFGMLSLCSVSASVMDFVNTCASLAASDPVSLDAELAMVQATLAINVFVNVVDALLLLYYLLRHRTGFKRTDTVIRRLVVTSVESPLLNAFLSLVDMIVFMLNSRASLRDAWNGVTDIDVDQLQDRHGRLNRRITLSKQSEPVRVGVTVESHARVEVDPFAARVKDGRKKRTKAGSASAGTTSVESVVKSGRNEHEMEEFSIAVHALNPRDDASTGDEKIAIVA</sequence>
<dbReference type="AlphaFoldDB" id="A0A4Y9XTW1"/>
<evidence type="ECO:0000256" key="2">
    <source>
        <dbReference type="SAM" id="Phobius"/>
    </source>
</evidence>
<protein>
    <recommendedName>
        <fullName evidence="5">Transmembrane protein</fullName>
    </recommendedName>
</protein>
<feature type="transmembrane region" description="Helical" evidence="2">
    <location>
        <begin position="89"/>
        <end position="114"/>
    </location>
</feature>
<dbReference type="STRING" id="34475.A0A4Y9XTW1"/>
<feature type="transmembrane region" description="Helical" evidence="2">
    <location>
        <begin position="210"/>
        <end position="229"/>
    </location>
</feature>
<feature type="region of interest" description="Disordered" evidence="1">
    <location>
        <begin position="293"/>
        <end position="313"/>
    </location>
</feature>
<organism evidence="3 4">
    <name type="scientific">Rhodofomes roseus</name>
    <dbReference type="NCBI Taxonomy" id="34475"/>
    <lineage>
        <taxon>Eukaryota</taxon>
        <taxon>Fungi</taxon>
        <taxon>Dikarya</taxon>
        <taxon>Basidiomycota</taxon>
        <taxon>Agaricomycotina</taxon>
        <taxon>Agaricomycetes</taxon>
        <taxon>Polyporales</taxon>
        <taxon>Rhodofomes</taxon>
    </lineage>
</organism>
<proteinExistence type="predicted"/>
<name>A0A4Y9XTW1_9APHY</name>
<comment type="caution">
    <text evidence="3">The sequence shown here is derived from an EMBL/GenBank/DDBJ whole genome shotgun (WGS) entry which is preliminary data.</text>
</comment>
<dbReference type="EMBL" id="SEKV01000787">
    <property type="protein sequence ID" value="TFY53704.1"/>
    <property type="molecule type" value="Genomic_DNA"/>
</dbReference>